<evidence type="ECO:0000313" key="2">
    <source>
        <dbReference type="Proteomes" id="UP001271648"/>
    </source>
</evidence>
<dbReference type="Proteomes" id="UP001271648">
    <property type="component" value="Unassembled WGS sequence"/>
</dbReference>
<name>A0AAW9ACF8_9BACL</name>
<organism evidence="1 2">
    <name type="scientific">Sporosarcina thermotolerans</name>
    <dbReference type="NCBI Taxonomy" id="633404"/>
    <lineage>
        <taxon>Bacteria</taxon>
        <taxon>Bacillati</taxon>
        <taxon>Bacillota</taxon>
        <taxon>Bacilli</taxon>
        <taxon>Bacillales</taxon>
        <taxon>Caryophanaceae</taxon>
        <taxon>Sporosarcina</taxon>
    </lineage>
</organism>
<dbReference type="InterPro" id="IPR027417">
    <property type="entry name" value="P-loop_NTPase"/>
</dbReference>
<dbReference type="InterPro" id="IPR052922">
    <property type="entry name" value="Cytidylate_Kinase-2"/>
</dbReference>
<dbReference type="Gene3D" id="3.40.50.300">
    <property type="entry name" value="P-loop containing nucleotide triphosphate hydrolases"/>
    <property type="match status" value="1"/>
</dbReference>
<proteinExistence type="predicted"/>
<dbReference type="SUPFAM" id="SSF52540">
    <property type="entry name" value="P-loop containing nucleoside triphosphate hydrolases"/>
    <property type="match status" value="1"/>
</dbReference>
<dbReference type="EMBL" id="JAUBDJ010000011">
    <property type="protein sequence ID" value="MDW0118268.1"/>
    <property type="molecule type" value="Genomic_DNA"/>
</dbReference>
<dbReference type="RefSeq" id="WP_283733299.1">
    <property type="nucleotide sequence ID" value="NZ_CP125968.1"/>
</dbReference>
<comment type="caution">
    <text evidence="1">The sequence shown here is derived from an EMBL/GenBank/DDBJ whole genome shotgun (WGS) entry which is preliminary data.</text>
</comment>
<gene>
    <name evidence="1" type="ORF">QTL97_15145</name>
</gene>
<sequence length="170" mass="19850">MKRVMVIGVSAGAGKSTFARRLGEISGIEVTHLDRLYWRPGWVEAPAEEFSSAQQKIVERDRWIIEGNYTSTIDIREPHADTVIYIELPLRVCLYRVMKRRIQYHGKTREDLAEGCPEKIDWAFIKFIVTTYKGRKVKMHERMERYANEGKTVHYLKTAEQIEGFLTTIK</sequence>
<keyword evidence="2" id="KW-1185">Reference proteome</keyword>
<reference evidence="1 2" key="1">
    <citation type="submission" date="2023-06" db="EMBL/GenBank/DDBJ databases">
        <title>Sporosarcina sp. nov., isolated from Korean traditional fermented seafood 'Jeotgal'.</title>
        <authorList>
            <person name="Yang A.I."/>
            <person name="Shin N.-R."/>
        </authorList>
    </citation>
    <scope>NUCLEOTIDE SEQUENCE [LARGE SCALE GENOMIC DNA]</scope>
    <source>
        <strain evidence="1 2">KCTC43456</strain>
    </source>
</reference>
<dbReference type="AlphaFoldDB" id="A0AAW9ACF8"/>
<evidence type="ECO:0000313" key="1">
    <source>
        <dbReference type="EMBL" id="MDW0118268.1"/>
    </source>
</evidence>
<dbReference type="PANTHER" id="PTHR37816:SF3">
    <property type="entry name" value="MODULATES DNA TOPOLOGY"/>
    <property type="match status" value="1"/>
</dbReference>
<protein>
    <submittedName>
        <fullName evidence="1">Topology modulation protein</fullName>
    </submittedName>
</protein>
<dbReference type="PANTHER" id="PTHR37816">
    <property type="entry name" value="YALI0E33011P"/>
    <property type="match status" value="1"/>
</dbReference>
<accession>A0AAW9ACF8</accession>